<dbReference type="GO" id="GO:0043565">
    <property type="term" value="F:sequence-specific DNA binding"/>
    <property type="evidence" value="ECO:0007669"/>
    <property type="project" value="InterPro"/>
</dbReference>
<dbReference type="GO" id="GO:0003700">
    <property type="term" value="F:DNA-binding transcription factor activity"/>
    <property type="evidence" value="ECO:0007669"/>
    <property type="project" value="InterPro"/>
</dbReference>
<dbReference type="Pfam" id="PF02311">
    <property type="entry name" value="AraC_binding"/>
    <property type="match status" value="1"/>
</dbReference>
<dbReference type="AlphaFoldDB" id="A0A9W6UXX2"/>
<evidence type="ECO:0000256" key="4">
    <source>
        <dbReference type="SAM" id="MobiDB-lite"/>
    </source>
</evidence>
<dbReference type="Gene3D" id="1.10.10.60">
    <property type="entry name" value="Homeodomain-like"/>
    <property type="match status" value="2"/>
</dbReference>
<evidence type="ECO:0000256" key="2">
    <source>
        <dbReference type="ARBA" id="ARBA00023125"/>
    </source>
</evidence>
<organism evidence="6 7">
    <name type="scientific">Kitasatospora phosalacinea</name>
    <dbReference type="NCBI Taxonomy" id="2065"/>
    <lineage>
        <taxon>Bacteria</taxon>
        <taxon>Bacillati</taxon>
        <taxon>Actinomycetota</taxon>
        <taxon>Actinomycetes</taxon>
        <taxon>Kitasatosporales</taxon>
        <taxon>Streptomycetaceae</taxon>
        <taxon>Kitasatospora</taxon>
    </lineage>
</organism>
<dbReference type="InterPro" id="IPR020449">
    <property type="entry name" value="Tscrpt_reg_AraC-type_HTH"/>
</dbReference>
<evidence type="ECO:0000313" key="6">
    <source>
        <dbReference type="EMBL" id="GLW67819.1"/>
    </source>
</evidence>
<dbReference type="EMBL" id="BSSA01000001">
    <property type="protein sequence ID" value="GLW67819.1"/>
    <property type="molecule type" value="Genomic_DNA"/>
</dbReference>
<dbReference type="SUPFAM" id="SSF46689">
    <property type="entry name" value="Homeodomain-like"/>
    <property type="match status" value="1"/>
</dbReference>
<dbReference type="InterPro" id="IPR003313">
    <property type="entry name" value="AraC-bd"/>
</dbReference>
<proteinExistence type="predicted"/>
<evidence type="ECO:0000313" key="7">
    <source>
        <dbReference type="Proteomes" id="UP001165041"/>
    </source>
</evidence>
<dbReference type="Proteomes" id="UP001165041">
    <property type="component" value="Unassembled WGS sequence"/>
</dbReference>
<dbReference type="PRINTS" id="PR00032">
    <property type="entry name" value="HTHARAC"/>
</dbReference>
<keyword evidence="2" id="KW-0238">DNA-binding</keyword>
<accession>A0A9W6UXX2</accession>
<dbReference type="SUPFAM" id="SSF51215">
    <property type="entry name" value="Regulatory protein AraC"/>
    <property type="match status" value="1"/>
</dbReference>
<name>A0A9W6UXX2_9ACTN</name>
<comment type="caution">
    <text evidence="6">The sequence shown here is derived from an EMBL/GenBank/DDBJ whole genome shotgun (WGS) entry which is preliminary data.</text>
</comment>
<feature type="domain" description="HTH araC/xylS-type" evidence="5">
    <location>
        <begin position="186"/>
        <end position="284"/>
    </location>
</feature>
<keyword evidence="3" id="KW-0804">Transcription</keyword>
<sequence length="299" mass="33134">MRLRPAAGLELHDLDVPDPGLLPFAAGSFDAIGPLSRADFPHRHSFYELAYVVAGSGTHVIDLVEHRIQPPMLYAVLPGQVHRWCGAGRLDGWILLFNEDFLHRHPEDLALLRSLATGPAIRPDRREHREMVSVLRELTTEHEAGLDGGPSVLQALLHVLLVRALRAARRRDAAAVPRAAGHPLVGRFTRLIADSDRTDRSVLALARELGVSAGYLHEVVKEATGRTPARLVREQQTLEAKHLLTTTDMTIRQVSAAAGFSDPAYFCRFFRREVGRTPGEFREQSGWRQPEGSLKAGSR</sequence>
<dbReference type="RefSeq" id="WP_285732248.1">
    <property type="nucleotide sequence ID" value="NZ_BSSA01000001.1"/>
</dbReference>
<reference evidence="6" key="1">
    <citation type="submission" date="2023-02" db="EMBL/GenBank/DDBJ databases">
        <title>Kitasatospora phosalacinea NBRC 14627.</title>
        <authorList>
            <person name="Ichikawa N."/>
            <person name="Sato H."/>
            <person name="Tonouchi N."/>
        </authorList>
    </citation>
    <scope>NUCLEOTIDE SEQUENCE</scope>
    <source>
        <strain evidence="6">NBRC 14627</strain>
    </source>
</reference>
<dbReference type="PANTHER" id="PTHR43280:SF32">
    <property type="entry name" value="TRANSCRIPTIONAL REGULATORY PROTEIN"/>
    <property type="match status" value="1"/>
</dbReference>
<dbReference type="SMART" id="SM00342">
    <property type="entry name" value="HTH_ARAC"/>
    <property type="match status" value="1"/>
</dbReference>
<evidence type="ECO:0000256" key="3">
    <source>
        <dbReference type="ARBA" id="ARBA00023163"/>
    </source>
</evidence>
<gene>
    <name evidence="6" type="ORF">Kpho02_01180</name>
</gene>
<feature type="region of interest" description="Disordered" evidence="4">
    <location>
        <begin position="280"/>
        <end position="299"/>
    </location>
</feature>
<evidence type="ECO:0000259" key="5">
    <source>
        <dbReference type="PROSITE" id="PS01124"/>
    </source>
</evidence>
<dbReference type="Gene3D" id="2.60.120.10">
    <property type="entry name" value="Jelly Rolls"/>
    <property type="match status" value="1"/>
</dbReference>
<dbReference type="PANTHER" id="PTHR43280">
    <property type="entry name" value="ARAC-FAMILY TRANSCRIPTIONAL REGULATOR"/>
    <property type="match status" value="1"/>
</dbReference>
<keyword evidence="1" id="KW-0805">Transcription regulation</keyword>
<dbReference type="InterPro" id="IPR037923">
    <property type="entry name" value="HTH-like"/>
</dbReference>
<evidence type="ECO:0000256" key="1">
    <source>
        <dbReference type="ARBA" id="ARBA00023015"/>
    </source>
</evidence>
<dbReference type="InterPro" id="IPR009057">
    <property type="entry name" value="Homeodomain-like_sf"/>
</dbReference>
<dbReference type="Pfam" id="PF12833">
    <property type="entry name" value="HTH_18"/>
    <property type="match status" value="1"/>
</dbReference>
<dbReference type="InterPro" id="IPR018060">
    <property type="entry name" value="HTH_AraC"/>
</dbReference>
<dbReference type="InterPro" id="IPR014710">
    <property type="entry name" value="RmlC-like_jellyroll"/>
</dbReference>
<protein>
    <submittedName>
        <fullName evidence="6">AraC family transcriptional regulator</fullName>
    </submittedName>
</protein>
<dbReference type="PROSITE" id="PS01124">
    <property type="entry name" value="HTH_ARAC_FAMILY_2"/>
    <property type="match status" value="1"/>
</dbReference>